<dbReference type="STRING" id="1423744.FC86_GL000581"/>
<gene>
    <name evidence="2" type="ORF">FC86_GL000581</name>
</gene>
<dbReference type="PATRIC" id="fig|1423744.4.peg.598"/>
<organism evidence="2 3">
    <name type="scientific">Holzapfeliella floricola DSM 23037 = JCM 16512</name>
    <dbReference type="NCBI Taxonomy" id="1423744"/>
    <lineage>
        <taxon>Bacteria</taxon>
        <taxon>Bacillati</taxon>
        <taxon>Bacillota</taxon>
        <taxon>Bacilli</taxon>
        <taxon>Lactobacillales</taxon>
        <taxon>Lactobacillaceae</taxon>
        <taxon>Holzapfeliella</taxon>
    </lineage>
</organism>
<dbReference type="AlphaFoldDB" id="A0A0R2DKR1"/>
<keyword evidence="3" id="KW-1185">Reference proteome</keyword>
<comment type="caution">
    <text evidence="2">The sequence shown here is derived from an EMBL/GenBank/DDBJ whole genome shotgun (WGS) entry which is preliminary data.</text>
</comment>
<name>A0A0R2DKR1_9LACO</name>
<keyword evidence="1" id="KW-0812">Transmembrane</keyword>
<evidence type="ECO:0000256" key="1">
    <source>
        <dbReference type="SAM" id="Phobius"/>
    </source>
</evidence>
<reference evidence="2 3" key="1">
    <citation type="journal article" date="2015" name="Genome Announc.">
        <title>Expanding the biotechnology potential of lactobacilli through comparative genomics of 213 strains and associated genera.</title>
        <authorList>
            <person name="Sun Z."/>
            <person name="Harris H.M."/>
            <person name="McCann A."/>
            <person name="Guo C."/>
            <person name="Argimon S."/>
            <person name="Zhang W."/>
            <person name="Yang X."/>
            <person name="Jeffery I.B."/>
            <person name="Cooney J.C."/>
            <person name="Kagawa T.F."/>
            <person name="Liu W."/>
            <person name="Song Y."/>
            <person name="Salvetti E."/>
            <person name="Wrobel A."/>
            <person name="Rasinkangas P."/>
            <person name="Parkhill J."/>
            <person name="Rea M.C."/>
            <person name="O'Sullivan O."/>
            <person name="Ritari J."/>
            <person name="Douillard F.P."/>
            <person name="Paul Ross R."/>
            <person name="Yang R."/>
            <person name="Briner A.E."/>
            <person name="Felis G.E."/>
            <person name="de Vos W.M."/>
            <person name="Barrangou R."/>
            <person name="Klaenhammer T.R."/>
            <person name="Caufield P.W."/>
            <person name="Cui Y."/>
            <person name="Zhang H."/>
            <person name="O'Toole P.W."/>
        </authorList>
    </citation>
    <scope>NUCLEOTIDE SEQUENCE [LARGE SCALE GENOMIC DNA]</scope>
    <source>
        <strain evidence="2 3">DSM 23037</strain>
    </source>
</reference>
<sequence>MWIKKGWGFSLKVIKCILKNKGGEKMFTNLSIPLITGGFPGYLLYRFLSQRGYLSLDGSEGDKRIFVLGFSLLPSLIGLSISFALSDVLHQPHLSDFNNPVTLLLTFVISTISSGLLYKPLAYMMRKLSRKAILLDKGNDNPTFTTKDVLVRAYRDCLDENNHTHVEVYGVIFNFSHEFIAAGYIQGISSVKEHREIAFSKESVQSMTFEEALKQFNENPTRDKIVTSYSDQTITFLLV</sequence>
<accession>A0A0R2DKR1</accession>
<feature type="transmembrane region" description="Helical" evidence="1">
    <location>
        <begin position="65"/>
        <end position="85"/>
    </location>
</feature>
<dbReference type="Proteomes" id="UP000051378">
    <property type="component" value="Unassembled WGS sequence"/>
</dbReference>
<dbReference type="EMBL" id="AYZL01000019">
    <property type="protein sequence ID" value="KRN04051.1"/>
    <property type="molecule type" value="Genomic_DNA"/>
</dbReference>
<proteinExistence type="predicted"/>
<keyword evidence="1" id="KW-1133">Transmembrane helix</keyword>
<protein>
    <submittedName>
        <fullName evidence="2">Uncharacterized protein</fullName>
    </submittedName>
</protein>
<evidence type="ECO:0000313" key="2">
    <source>
        <dbReference type="EMBL" id="KRN04051.1"/>
    </source>
</evidence>
<feature type="transmembrane region" description="Helical" evidence="1">
    <location>
        <begin position="27"/>
        <end position="45"/>
    </location>
</feature>
<evidence type="ECO:0000313" key="3">
    <source>
        <dbReference type="Proteomes" id="UP000051378"/>
    </source>
</evidence>
<feature type="transmembrane region" description="Helical" evidence="1">
    <location>
        <begin position="97"/>
        <end position="118"/>
    </location>
</feature>
<keyword evidence="1" id="KW-0472">Membrane</keyword>